<evidence type="ECO:0000256" key="7">
    <source>
        <dbReference type="ARBA" id="ARBA00022692"/>
    </source>
</evidence>
<feature type="transmembrane region" description="Helical" evidence="13">
    <location>
        <begin position="301"/>
        <end position="321"/>
    </location>
</feature>
<proteinExistence type="inferred from homology"/>
<dbReference type="Pfam" id="PF05631">
    <property type="entry name" value="MFS_5"/>
    <property type="match status" value="1"/>
</dbReference>
<feature type="transmembrane region" description="Helical" evidence="13">
    <location>
        <begin position="443"/>
        <end position="463"/>
    </location>
</feature>
<feature type="transmembrane region" description="Helical" evidence="13">
    <location>
        <begin position="147"/>
        <end position="169"/>
    </location>
</feature>
<dbReference type="GO" id="GO:0006811">
    <property type="term" value="P:monoatomic ion transport"/>
    <property type="evidence" value="ECO:0007669"/>
    <property type="project" value="UniProtKB-KW"/>
</dbReference>
<keyword evidence="7 13" id="KW-0812">Transmembrane</keyword>
<evidence type="ECO:0000256" key="3">
    <source>
        <dbReference type="ARBA" id="ARBA00008335"/>
    </source>
</evidence>
<dbReference type="GO" id="GO:0015098">
    <property type="term" value="F:molybdate ion transmembrane transporter activity"/>
    <property type="evidence" value="ECO:0007669"/>
    <property type="project" value="InterPro"/>
</dbReference>
<feature type="transmembrane region" description="Helical" evidence="13">
    <location>
        <begin position="276"/>
        <end position="295"/>
    </location>
</feature>
<feature type="transmembrane region" description="Helical" evidence="13">
    <location>
        <begin position="181"/>
        <end position="201"/>
    </location>
</feature>
<feature type="transmembrane region" description="Helical" evidence="13">
    <location>
        <begin position="501"/>
        <end position="524"/>
    </location>
</feature>
<sequence>MPKTPHGGSLGGTWGVSQCPVGCLGVPLGAVSITPRAVPGGLWGHLGGRRPCGGVCHVTRAAWRRPWGPEAEVAPRRRRGAAVTLVGTGGMGCPEGPGDCQKGPLPTMFLLPCSALALLLLICLALEPPPRHPSPSNPAFRLFQREFLLGYLPALAADWLQGPLLFQLLQRRGFLRSQIAALYSCGFASNVAFGLVSGVFVDRLGRKKSCVLSSVLCSVSCLLQLSQDFLALAAGRVLAGLGTSLLFSAFESWYIHEHLERHDFPAEWIPNTFSRVALWNSGLAVAAGLVAELLAEGLALGAVAPFLVAVPFLAVSGIFAGKNWDENYGKSRPCSKACGEGLRGLLSDPRALLLGLVQALVDSILLIFAFLWTPVLEPHGIPLGIAFSGFTAASAAGSALFRRGVTGRLRLQPLRLLPGSILLLALALLVLALPMPLPATVDFLAVLLLQLSCGIYFPTMAFLRRRLERGGDRAGGVRWLRLPFSLGVSLVLPALPWDPAGIGRVFGAAALAALVALGAAGGILGTTQGDEGLRVGDEGLLEGDTVE</sequence>
<accession>A0A8C3Y7F9</accession>
<dbReference type="InterPro" id="IPR008509">
    <property type="entry name" value="MOT2/MFSD5"/>
</dbReference>
<evidence type="ECO:0000256" key="10">
    <source>
        <dbReference type="ARBA" id="ARBA00023136"/>
    </source>
</evidence>
<comment type="subcellular location">
    <subcellularLocation>
        <location evidence="2">Cell membrane</location>
        <topology evidence="2">Multi-pass membrane protein</topology>
    </subcellularLocation>
</comment>
<reference evidence="14" key="1">
    <citation type="submission" date="2020-10" db="EMBL/GenBank/DDBJ databases">
        <title>Catharus ustulatus (Swainson's thrush) genome, bCatUst1, primary haplotype v2.</title>
        <authorList>
            <person name="Delmore K."/>
            <person name="Vafadar M."/>
            <person name="Formenti G."/>
            <person name="Chow W."/>
            <person name="Pelan S."/>
            <person name="Howe K."/>
            <person name="Rhie A."/>
            <person name="Mountcastle J."/>
            <person name="Haase B."/>
            <person name="Fedrigo O."/>
            <person name="Jarvis E.D."/>
        </authorList>
    </citation>
    <scope>NUCLEOTIDE SEQUENCE [LARGE SCALE GENOMIC DNA]</scope>
</reference>
<protein>
    <recommendedName>
        <fullName evidence="4">Molybdate-anion transporter</fullName>
    </recommendedName>
    <alternativeName>
        <fullName evidence="11">Major facilitator superfamily domain-containing protein 5</fullName>
    </alternativeName>
    <alternativeName>
        <fullName evidence="12">Molybdate transporter 2 homolog</fullName>
    </alternativeName>
</protein>
<dbReference type="PANTHER" id="PTHR23516">
    <property type="entry name" value="SAM (S-ADENOSYL METHIONINE) TRANSPORTER"/>
    <property type="match status" value="1"/>
</dbReference>
<evidence type="ECO:0000313" key="15">
    <source>
        <dbReference type="Proteomes" id="UP000694563"/>
    </source>
</evidence>
<feature type="transmembrane region" description="Helical" evidence="13">
    <location>
        <begin position="351"/>
        <end position="375"/>
    </location>
</feature>
<gene>
    <name evidence="14" type="primary">MFSD5</name>
</gene>
<evidence type="ECO:0000313" key="14">
    <source>
        <dbReference type="Ensembl" id="ENSCUSP00005021008.1"/>
    </source>
</evidence>
<dbReference type="Ensembl" id="ENSCUST00005021777.1">
    <property type="protein sequence ID" value="ENSCUSP00005021008.1"/>
    <property type="gene ID" value="ENSCUSG00005013387.1"/>
</dbReference>
<dbReference type="Proteomes" id="UP000694563">
    <property type="component" value="Chromosome 31"/>
</dbReference>
<feature type="transmembrane region" description="Helical" evidence="13">
    <location>
        <begin position="381"/>
        <end position="401"/>
    </location>
</feature>
<keyword evidence="9" id="KW-0406">Ion transport</keyword>
<evidence type="ECO:0000256" key="1">
    <source>
        <dbReference type="ARBA" id="ARBA00003019"/>
    </source>
</evidence>
<feature type="transmembrane region" description="Helical" evidence="13">
    <location>
        <begin position="475"/>
        <end position="495"/>
    </location>
</feature>
<name>A0A8C3Y7F9_CATUS</name>
<organism evidence="14 15">
    <name type="scientific">Catharus ustulatus</name>
    <name type="common">Russet-backed thrush</name>
    <name type="synonym">Hylocichla ustulatus</name>
    <dbReference type="NCBI Taxonomy" id="91951"/>
    <lineage>
        <taxon>Eukaryota</taxon>
        <taxon>Metazoa</taxon>
        <taxon>Chordata</taxon>
        <taxon>Craniata</taxon>
        <taxon>Vertebrata</taxon>
        <taxon>Euteleostomi</taxon>
        <taxon>Archelosauria</taxon>
        <taxon>Archosauria</taxon>
        <taxon>Dinosauria</taxon>
        <taxon>Saurischia</taxon>
        <taxon>Theropoda</taxon>
        <taxon>Coelurosauria</taxon>
        <taxon>Aves</taxon>
        <taxon>Neognathae</taxon>
        <taxon>Neoaves</taxon>
        <taxon>Telluraves</taxon>
        <taxon>Australaves</taxon>
        <taxon>Passeriformes</taxon>
        <taxon>Turdidae</taxon>
        <taxon>Catharus</taxon>
    </lineage>
</organism>
<reference evidence="14" key="2">
    <citation type="submission" date="2025-08" db="UniProtKB">
        <authorList>
            <consortium name="Ensembl"/>
        </authorList>
    </citation>
    <scope>IDENTIFICATION</scope>
</reference>
<keyword evidence="15" id="KW-1185">Reference proteome</keyword>
<feature type="transmembrane region" description="Helical" evidence="13">
    <location>
        <begin position="108"/>
        <end position="126"/>
    </location>
</feature>
<evidence type="ECO:0000256" key="6">
    <source>
        <dbReference type="ARBA" id="ARBA00022475"/>
    </source>
</evidence>
<dbReference type="PANTHER" id="PTHR23516:SF1">
    <property type="entry name" value="MOLYBDATE-ANION TRANSPORTER"/>
    <property type="match status" value="1"/>
</dbReference>
<dbReference type="InterPro" id="IPR036259">
    <property type="entry name" value="MFS_trans_sf"/>
</dbReference>
<evidence type="ECO:0000256" key="5">
    <source>
        <dbReference type="ARBA" id="ARBA00022448"/>
    </source>
</evidence>
<comment type="function">
    <text evidence="1">Mediates high-affinity intracellular uptake of the rare oligo-element molybdenum.</text>
</comment>
<keyword evidence="8 13" id="KW-1133">Transmembrane helix</keyword>
<feature type="transmembrane region" description="Helical" evidence="13">
    <location>
        <begin position="413"/>
        <end position="437"/>
    </location>
</feature>
<evidence type="ECO:0000256" key="2">
    <source>
        <dbReference type="ARBA" id="ARBA00004651"/>
    </source>
</evidence>
<evidence type="ECO:0000256" key="11">
    <source>
        <dbReference type="ARBA" id="ARBA00030646"/>
    </source>
</evidence>
<evidence type="ECO:0000256" key="4">
    <source>
        <dbReference type="ARBA" id="ARBA00021242"/>
    </source>
</evidence>
<reference evidence="14" key="3">
    <citation type="submission" date="2025-09" db="UniProtKB">
        <authorList>
            <consortium name="Ensembl"/>
        </authorList>
    </citation>
    <scope>IDENTIFICATION</scope>
</reference>
<evidence type="ECO:0000256" key="13">
    <source>
        <dbReference type="SAM" id="Phobius"/>
    </source>
</evidence>
<evidence type="ECO:0000256" key="9">
    <source>
        <dbReference type="ARBA" id="ARBA00023065"/>
    </source>
</evidence>
<dbReference type="GO" id="GO:0005886">
    <property type="term" value="C:plasma membrane"/>
    <property type="evidence" value="ECO:0007669"/>
    <property type="project" value="UniProtKB-SubCell"/>
</dbReference>
<dbReference type="AlphaFoldDB" id="A0A8C3Y7F9"/>
<keyword evidence="5" id="KW-0813">Transport</keyword>
<keyword evidence="10 13" id="KW-0472">Membrane</keyword>
<comment type="similarity">
    <text evidence="3">Belongs to the major facilitator superfamily.</text>
</comment>
<evidence type="ECO:0000256" key="8">
    <source>
        <dbReference type="ARBA" id="ARBA00022989"/>
    </source>
</evidence>
<keyword evidence="6" id="KW-1003">Cell membrane</keyword>
<dbReference type="SUPFAM" id="SSF103473">
    <property type="entry name" value="MFS general substrate transporter"/>
    <property type="match status" value="1"/>
</dbReference>
<evidence type="ECO:0000256" key="12">
    <source>
        <dbReference type="ARBA" id="ARBA00032555"/>
    </source>
</evidence>
<dbReference type="Gene3D" id="1.20.1250.20">
    <property type="entry name" value="MFS general substrate transporter like domains"/>
    <property type="match status" value="1"/>
</dbReference>